<evidence type="ECO:0000256" key="2">
    <source>
        <dbReference type="ARBA" id="ARBA00004496"/>
    </source>
</evidence>
<dbReference type="GO" id="GO:0005737">
    <property type="term" value="C:cytoplasm"/>
    <property type="evidence" value="ECO:0007669"/>
    <property type="project" value="UniProtKB-SubCell"/>
</dbReference>
<dbReference type="PANTHER" id="PTHR31661:SF1">
    <property type="entry name" value="CDAN1-INTERACTING NUCLEASE 1"/>
    <property type="match status" value="1"/>
</dbReference>
<accession>A0A7R8YRM4</accession>
<sequence length="284" mass="32858">MEVDKVNVLSNEKYSEVVKFIGKFKGLPINCDLELKKVFKDIDENTLSSILYSEWNHKIKAQFHKIQAIAPKMLKRFEDAANKKFDDKILVNMSIQCGLSPTILSRLIINEKYPNLPKNKILEMIKNPYTIPDDCLAANARACSFCDNQDGPIVDVIRRCVGEEYEQKLKNMASEAGMVFYDEGDLRRVGFDKTPDLKLALPCLYKEKVVNWIESKALFGDLRTHRRYLREQLTSYCNRFGPGIVIYWFGYLEDIKYLSENSNGLIIINTFPDKTELEFLKIDI</sequence>
<dbReference type="EMBL" id="LR899010">
    <property type="protein sequence ID" value="CAD7082863.1"/>
    <property type="molecule type" value="Genomic_DNA"/>
</dbReference>
<dbReference type="OrthoDB" id="1272at2759"/>
<gene>
    <name evidence="6" type="ORF">HERILL_LOCUS5864</name>
</gene>
<organism evidence="6 7">
    <name type="scientific">Hermetia illucens</name>
    <name type="common">Black soldier fly</name>
    <dbReference type="NCBI Taxonomy" id="343691"/>
    <lineage>
        <taxon>Eukaryota</taxon>
        <taxon>Metazoa</taxon>
        <taxon>Ecdysozoa</taxon>
        <taxon>Arthropoda</taxon>
        <taxon>Hexapoda</taxon>
        <taxon>Insecta</taxon>
        <taxon>Pterygota</taxon>
        <taxon>Neoptera</taxon>
        <taxon>Endopterygota</taxon>
        <taxon>Diptera</taxon>
        <taxon>Brachycera</taxon>
        <taxon>Stratiomyomorpha</taxon>
        <taxon>Stratiomyidae</taxon>
        <taxon>Hermetiinae</taxon>
        <taxon>Hermetia</taxon>
    </lineage>
</organism>
<dbReference type="Proteomes" id="UP000594454">
    <property type="component" value="Chromosome 2"/>
</dbReference>
<evidence type="ECO:0000256" key="5">
    <source>
        <dbReference type="ARBA" id="ARBA00023480"/>
    </source>
</evidence>
<dbReference type="InterPro" id="IPR029404">
    <property type="entry name" value="CDIN1"/>
</dbReference>
<evidence type="ECO:0000313" key="7">
    <source>
        <dbReference type="Proteomes" id="UP000594454"/>
    </source>
</evidence>
<keyword evidence="7" id="KW-1185">Reference proteome</keyword>
<comment type="subcellular location">
    <subcellularLocation>
        <location evidence="2">Cytoplasm</location>
    </subcellularLocation>
    <subcellularLocation>
        <location evidence="1">Nucleus</location>
    </subcellularLocation>
</comment>
<evidence type="ECO:0000256" key="3">
    <source>
        <dbReference type="ARBA" id="ARBA00022490"/>
    </source>
</evidence>
<dbReference type="AlphaFoldDB" id="A0A7R8YRM4"/>
<evidence type="ECO:0000313" key="6">
    <source>
        <dbReference type="EMBL" id="CAD7082863.1"/>
    </source>
</evidence>
<keyword evidence="3" id="KW-0963">Cytoplasm</keyword>
<dbReference type="OMA" id="DTKGHKF"/>
<name>A0A7R8YRM4_HERIL</name>
<dbReference type="PANTHER" id="PTHR31661">
    <property type="entry name" value="SIMILAR TO CDNA SEQUENCE BC052040"/>
    <property type="match status" value="1"/>
</dbReference>
<protein>
    <recommendedName>
        <fullName evidence="5">CDAN1-interacting nuclease 1</fullName>
    </recommendedName>
</protein>
<dbReference type="Pfam" id="PF14811">
    <property type="entry name" value="TPD"/>
    <property type="match status" value="1"/>
</dbReference>
<evidence type="ECO:0000256" key="4">
    <source>
        <dbReference type="ARBA" id="ARBA00023242"/>
    </source>
</evidence>
<proteinExistence type="predicted"/>
<dbReference type="FunCoup" id="A0A7R8YRM4">
    <property type="interactions" value="1437"/>
</dbReference>
<reference evidence="6 7" key="1">
    <citation type="submission" date="2020-11" db="EMBL/GenBank/DDBJ databases">
        <authorList>
            <person name="Wallbank WR R."/>
            <person name="Pardo Diaz C."/>
            <person name="Kozak K."/>
            <person name="Martin S."/>
            <person name="Jiggins C."/>
            <person name="Moest M."/>
            <person name="Warren A I."/>
            <person name="Generalovic N T."/>
            <person name="Byers J.R.P. K."/>
            <person name="Montejo-Kovacevich G."/>
            <person name="Yen C E."/>
        </authorList>
    </citation>
    <scope>NUCLEOTIDE SEQUENCE [LARGE SCALE GENOMIC DNA]</scope>
</reference>
<evidence type="ECO:0000256" key="1">
    <source>
        <dbReference type="ARBA" id="ARBA00004123"/>
    </source>
</evidence>
<dbReference type="InParanoid" id="A0A7R8YRM4"/>
<dbReference type="GO" id="GO:0005634">
    <property type="term" value="C:nucleus"/>
    <property type="evidence" value="ECO:0007669"/>
    <property type="project" value="UniProtKB-SubCell"/>
</dbReference>
<keyword evidence="4" id="KW-0539">Nucleus</keyword>